<organism evidence="1 2">
    <name type="scientific">[Clostridium] symbiosum ATCC 14940</name>
    <dbReference type="NCBI Taxonomy" id="411472"/>
    <lineage>
        <taxon>Bacteria</taxon>
        <taxon>Bacillati</taxon>
        <taxon>Bacillota</taxon>
        <taxon>Clostridia</taxon>
        <taxon>Lachnospirales</taxon>
        <taxon>Lachnospiraceae</taxon>
        <taxon>Otoolea</taxon>
    </lineage>
</organism>
<dbReference type="Proteomes" id="UP000016491">
    <property type="component" value="Unassembled WGS sequence"/>
</dbReference>
<evidence type="ECO:0000313" key="2">
    <source>
        <dbReference type="Proteomes" id="UP000016491"/>
    </source>
</evidence>
<reference evidence="1 2" key="1">
    <citation type="submission" date="2013-07" db="EMBL/GenBank/DDBJ databases">
        <authorList>
            <person name="Weinstock G."/>
            <person name="Sodergren E."/>
            <person name="Wylie T."/>
            <person name="Fulton L."/>
            <person name="Fulton R."/>
            <person name="Fronick C."/>
            <person name="O'Laughlin M."/>
            <person name="Godfrey J."/>
            <person name="Miner T."/>
            <person name="Herter B."/>
            <person name="Appelbaum E."/>
            <person name="Cordes M."/>
            <person name="Lek S."/>
            <person name="Wollam A."/>
            <person name="Pepin K.H."/>
            <person name="Palsikar V.B."/>
            <person name="Mitreva M."/>
            <person name="Wilson R.K."/>
        </authorList>
    </citation>
    <scope>NUCLEOTIDE SEQUENCE [LARGE SCALE GENOMIC DNA]</scope>
    <source>
        <strain evidence="1 2">ATCC 14940</strain>
    </source>
</reference>
<proteinExistence type="predicted"/>
<name>A0ABC9TVP6_CLOSY</name>
<evidence type="ECO:0000313" key="1">
    <source>
        <dbReference type="EMBL" id="ERI75540.1"/>
    </source>
</evidence>
<comment type="caution">
    <text evidence="1">The sequence shown here is derived from an EMBL/GenBank/DDBJ whole genome shotgun (WGS) entry which is preliminary data.</text>
</comment>
<dbReference type="EMBL" id="AWSU01000244">
    <property type="protein sequence ID" value="ERI75540.1"/>
    <property type="molecule type" value="Genomic_DNA"/>
</dbReference>
<accession>A0ABC9TVP6</accession>
<dbReference type="AlphaFoldDB" id="A0ABC9TVP6"/>
<gene>
    <name evidence="1" type="ORF">CLOSYM_03172</name>
</gene>
<protein>
    <submittedName>
        <fullName evidence="1">Uncharacterized protein</fullName>
    </submittedName>
</protein>
<sequence>MDFCRNCNRLVICPARRYGFRTGPCSIRKLAGQERRRLNGGEKDSP</sequence>